<feature type="transmembrane region" description="Helical" evidence="1">
    <location>
        <begin position="12"/>
        <end position="30"/>
    </location>
</feature>
<dbReference type="InterPro" id="IPR038750">
    <property type="entry name" value="YczE/YyaS-like"/>
</dbReference>
<dbReference type="OrthoDB" id="87655at2"/>
<dbReference type="Proteomes" id="UP000095544">
    <property type="component" value="Unassembled WGS sequence"/>
</dbReference>
<evidence type="ECO:0000313" key="2">
    <source>
        <dbReference type="EMBL" id="CUO29471.1"/>
    </source>
</evidence>
<keyword evidence="1" id="KW-1133">Transmembrane helix</keyword>
<feature type="transmembrane region" description="Helical" evidence="1">
    <location>
        <begin position="171"/>
        <end position="194"/>
    </location>
</feature>
<dbReference type="AlphaFoldDB" id="A0A174DV82"/>
<feature type="transmembrane region" description="Helical" evidence="1">
    <location>
        <begin position="200"/>
        <end position="219"/>
    </location>
</feature>
<feature type="transmembrane region" description="Helical" evidence="1">
    <location>
        <begin position="50"/>
        <end position="73"/>
    </location>
</feature>
<feature type="transmembrane region" description="Helical" evidence="1">
    <location>
        <begin position="80"/>
        <end position="99"/>
    </location>
</feature>
<feature type="transmembrane region" description="Helical" evidence="1">
    <location>
        <begin position="119"/>
        <end position="141"/>
    </location>
</feature>
<proteinExistence type="predicted"/>
<organism evidence="2 3">
    <name type="scientific">Faecalicatena contorta</name>
    <dbReference type="NCBI Taxonomy" id="39482"/>
    <lineage>
        <taxon>Bacteria</taxon>
        <taxon>Bacillati</taxon>
        <taxon>Bacillota</taxon>
        <taxon>Clostridia</taxon>
        <taxon>Lachnospirales</taxon>
        <taxon>Lachnospiraceae</taxon>
        <taxon>Faecalicatena</taxon>
    </lineage>
</organism>
<evidence type="ECO:0000313" key="3">
    <source>
        <dbReference type="Proteomes" id="UP000095544"/>
    </source>
</evidence>
<dbReference type="RefSeq" id="WP_055152678.1">
    <property type="nucleotide sequence ID" value="NZ_CYZU01000013.1"/>
</dbReference>
<name>A0A174DV82_9FIRM</name>
<reference evidence="2 3" key="1">
    <citation type="submission" date="2015-09" db="EMBL/GenBank/DDBJ databases">
        <authorList>
            <consortium name="Pathogen Informatics"/>
        </authorList>
    </citation>
    <scope>NUCLEOTIDE SEQUENCE [LARGE SCALE GENOMIC DNA]</scope>
    <source>
        <strain evidence="2 3">2789STDY5834876</strain>
    </source>
</reference>
<protein>
    <submittedName>
        <fullName evidence="2">Uncharacterized BCR, YitT family COG1284</fullName>
    </submittedName>
</protein>
<keyword evidence="1" id="KW-0472">Membrane</keyword>
<dbReference type="PANTHER" id="PTHR40078">
    <property type="entry name" value="INTEGRAL MEMBRANE PROTEIN-RELATED"/>
    <property type="match status" value="1"/>
</dbReference>
<dbReference type="STRING" id="39482.ERS852491_01799"/>
<accession>A0A174DV82</accession>
<evidence type="ECO:0000256" key="1">
    <source>
        <dbReference type="SAM" id="Phobius"/>
    </source>
</evidence>
<dbReference type="PANTHER" id="PTHR40078:SF1">
    <property type="entry name" value="INTEGRAL MEMBRANE PROTEIN"/>
    <property type="match status" value="1"/>
</dbReference>
<sequence>MSNSKPGNIIKQSICYIGGLFIITIGINISKMSNLGISPVSSIPRATEQIWGFTLGVTTFIIYIFLVLAQLLILRKNFKVRNALGILLTFVFSWMIDLTGTDPKALGHLMLNFPRPQNYIMQFIYMIISVIIIGIGVFLYLRPNWVPMPAEGLAGAIAQVSGKTFGDCKTIVDTSMIVIALILQLIFLGGLQSFVGDGVVVREGTIIAAIFVGQVVKFLSKRFAKSIEGWLHAGEERAEAKA</sequence>
<keyword evidence="1" id="KW-0812">Transmembrane</keyword>
<gene>
    <name evidence="2" type="ORF">ERS852491_01799</name>
</gene>
<dbReference type="Pfam" id="PF19700">
    <property type="entry name" value="DUF6198"/>
    <property type="match status" value="1"/>
</dbReference>
<dbReference type="EMBL" id="CYZU01000013">
    <property type="protein sequence ID" value="CUO29471.1"/>
    <property type="molecule type" value="Genomic_DNA"/>
</dbReference>